<dbReference type="RefSeq" id="WP_369149225.1">
    <property type="nucleotide sequence ID" value="NZ_CP163444.1"/>
</dbReference>
<dbReference type="PRINTS" id="PR00730">
    <property type="entry name" value="THERMOLYSIN"/>
</dbReference>
<keyword evidence="7" id="KW-0482">Metalloprotease</keyword>
<evidence type="ECO:0000256" key="1">
    <source>
        <dbReference type="ARBA" id="ARBA00009388"/>
    </source>
</evidence>
<feature type="region of interest" description="Disordered" evidence="9">
    <location>
        <begin position="1"/>
        <end position="20"/>
    </location>
</feature>
<feature type="domain" description="Peptidase M4 C-terminal" evidence="11">
    <location>
        <begin position="362"/>
        <end position="536"/>
    </location>
</feature>
<dbReference type="CDD" id="cd09597">
    <property type="entry name" value="M4_TLP"/>
    <property type="match status" value="1"/>
</dbReference>
<dbReference type="GO" id="GO:0005509">
    <property type="term" value="F:calcium ion binding"/>
    <property type="evidence" value="ECO:0007669"/>
    <property type="project" value="InterPro"/>
</dbReference>
<keyword evidence="6" id="KW-0862">Zinc</keyword>
<dbReference type="InterPro" id="IPR015919">
    <property type="entry name" value="Cadherin-like_sf"/>
</dbReference>
<dbReference type="GO" id="GO:0005975">
    <property type="term" value="P:carbohydrate metabolic process"/>
    <property type="evidence" value="ECO:0007669"/>
    <property type="project" value="UniProtKB-ARBA"/>
</dbReference>
<dbReference type="Gene3D" id="1.10.390.10">
    <property type="entry name" value="Neutral Protease Domain 2"/>
    <property type="match status" value="1"/>
</dbReference>
<feature type="active site" evidence="8">
    <location>
        <position position="352"/>
    </location>
</feature>
<dbReference type="InterPro" id="IPR027268">
    <property type="entry name" value="Peptidase_M4/M1_CTD_sf"/>
</dbReference>
<accession>A0AB39TAW2</accession>
<dbReference type="Pfam" id="PF02868">
    <property type="entry name" value="Peptidase_M4_C"/>
    <property type="match status" value="1"/>
</dbReference>
<dbReference type="GO" id="GO:0006508">
    <property type="term" value="P:proteolysis"/>
    <property type="evidence" value="ECO:0007669"/>
    <property type="project" value="UniProtKB-KW"/>
</dbReference>
<evidence type="ECO:0000256" key="7">
    <source>
        <dbReference type="ARBA" id="ARBA00023049"/>
    </source>
</evidence>
<dbReference type="AlphaFoldDB" id="A0AB39TAW2"/>
<dbReference type="SUPFAM" id="SSF55486">
    <property type="entry name" value="Metalloproteases ('zincins'), catalytic domain"/>
    <property type="match status" value="1"/>
</dbReference>
<dbReference type="Pfam" id="PF05345">
    <property type="entry name" value="He_PIG"/>
    <property type="match status" value="1"/>
</dbReference>
<comment type="similarity">
    <text evidence="1">Belongs to the peptidase M4 family.</text>
</comment>
<keyword evidence="2" id="KW-0645">Protease</keyword>
<dbReference type="Pfam" id="PF01447">
    <property type="entry name" value="Peptidase_M4"/>
    <property type="match status" value="1"/>
</dbReference>
<dbReference type="Gene3D" id="3.10.170.10">
    <property type="match status" value="1"/>
</dbReference>
<dbReference type="Gene3D" id="2.60.40.10">
    <property type="entry name" value="Immunoglobulins"/>
    <property type="match status" value="1"/>
</dbReference>
<evidence type="ECO:0000256" key="9">
    <source>
        <dbReference type="SAM" id="MobiDB-lite"/>
    </source>
</evidence>
<dbReference type="EMBL" id="CP163444">
    <property type="protein sequence ID" value="XDQ76600.1"/>
    <property type="molecule type" value="Genomic_DNA"/>
</dbReference>
<dbReference type="InterPro" id="IPR023612">
    <property type="entry name" value="Peptidase_M4"/>
</dbReference>
<evidence type="ECO:0000256" key="4">
    <source>
        <dbReference type="ARBA" id="ARBA00022729"/>
    </source>
</evidence>
<proteinExistence type="inferred from homology"/>
<keyword evidence="4" id="KW-0732">Signal</keyword>
<evidence type="ECO:0000256" key="5">
    <source>
        <dbReference type="ARBA" id="ARBA00022801"/>
    </source>
</evidence>
<dbReference type="InterPro" id="IPR013783">
    <property type="entry name" value="Ig-like_fold"/>
</dbReference>
<dbReference type="Gene3D" id="2.60.120.260">
    <property type="entry name" value="Galactose-binding domain-like"/>
    <property type="match status" value="1"/>
</dbReference>
<dbReference type="PANTHER" id="PTHR33794">
    <property type="entry name" value="BACILLOLYSIN"/>
    <property type="match status" value="1"/>
</dbReference>
<evidence type="ECO:0000259" key="11">
    <source>
        <dbReference type="Pfam" id="PF02868"/>
    </source>
</evidence>
<keyword evidence="3" id="KW-0479">Metal-binding</keyword>
<feature type="domain" description="Peptidase M4" evidence="10">
    <location>
        <begin position="210"/>
        <end position="359"/>
    </location>
</feature>
<organism evidence="13">
    <name type="scientific">Streptomyces sp. R44</name>
    <dbReference type="NCBI Taxonomy" id="3238633"/>
    <lineage>
        <taxon>Bacteria</taxon>
        <taxon>Bacillati</taxon>
        <taxon>Actinomycetota</taxon>
        <taxon>Actinomycetes</taxon>
        <taxon>Kitasatosporales</taxon>
        <taxon>Streptomycetaceae</taxon>
        <taxon>Streptomyces</taxon>
    </lineage>
</organism>
<dbReference type="InterPro" id="IPR050728">
    <property type="entry name" value="Zinc_Metalloprotease_M4"/>
</dbReference>
<feature type="active site" description="Proton donor" evidence="8">
    <location>
        <position position="439"/>
    </location>
</feature>
<dbReference type="Pfam" id="PF07504">
    <property type="entry name" value="FTP"/>
    <property type="match status" value="1"/>
</dbReference>
<dbReference type="InterPro" id="IPR001570">
    <property type="entry name" value="Peptidase_M4_C_domain"/>
</dbReference>
<feature type="domain" description="FTP" evidence="12">
    <location>
        <begin position="71"/>
        <end position="119"/>
    </location>
</feature>
<reference evidence="13" key="1">
    <citation type="submission" date="2024-07" db="EMBL/GenBank/DDBJ databases">
        <authorList>
            <person name="Yu S.T."/>
        </authorList>
    </citation>
    <scope>NUCLEOTIDE SEQUENCE</scope>
    <source>
        <strain evidence="13">R44</strain>
    </source>
</reference>
<dbReference type="InterPro" id="IPR013856">
    <property type="entry name" value="Peptidase_M4_domain"/>
</dbReference>
<evidence type="ECO:0000259" key="10">
    <source>
        <dbReference type="Pfam" id="PF01447"/>
    </source>
</evidence>
<evidence type="ECO:0000256" key="3">
    <source>
        <dbReference type="ARBA" id="ARBA00022723"/>
    </source>
</evidence>
<protein>
    <submittedName>
        <fullName evidence="13">M4 family metallopeptidase</fullName>
    </submittedName>
</protein>
<dbReference type="GO" id="GO:0016020">
    <property type="term" value="C:membrane"/>
    <property type="evidence" value="ECO:0007669"/>
    <property type="project" value="InterPro"/>
</dbReference>
<evidence type="ECO:0000256" key="2">
    <source>
        <dbReference type="ARBA" id="ARBA00022670"/>
    </source>
</evidence>
<dbReference type="GO" id="GO:0004222">
    <property type="term" value="F:metalloendopeptidase activity"/>
    <property type="evidence" value="ECO:0007669"/>
    <property type="project" value="InterPro"/>
</dbReference>
<dbReference type="PANTHER" id="PTHR33794:SF1">
    <property type="entry name" value="BACILLOLYSIN"/>
    <property type="match status" value="1"/>
</dbReference>
<gene>
    <name evidence="13" type="ORF">AB5J54_05195</name>
</gene>
<keyword evidence="5" id="KW-0378">Hydrolase</keyword>
<evidence type="ECO:0000256" key="8">
    <source>
        <dbReference type="PIRSR" id="PIRSR623612-1"/>
    </source>
</evidence>
<name>A0AB39TAW2_9ACTN</name>
<dbReference type="SUPFAM" id="SSF49313">
    <property type="entry name" value="Cadherin-like"/>
    <property type="match status" value="1"/>
</dbReference>
<sequence>MLAAALPAGTAHAGTDTPVPAWARSASADAAPRAGALQVKLSPTERAALIADATAHRAATARALGLGAQEALVVQSVLKDADGTVHTRYDRTYGGLPVLGGELIVHTAANGTVKDVTKNTKATIAVASTKAAKSAESAKAVALGKAGAQGAKSPKADLVHQVVWAGSGKPVLAWETVVGGLQHDGTPSRLHVITDAATGKALFEYDEVNTGIGNSRYSGQVTIGTSGSAGDYTMSDSGRGGHKTYDLAGSTNDNQQGTLFTDADDVWGNGLPADRQTAGVDAQYGAQLTWDYYKNVHARNGIRNDGVGAYSRVHYGDAYVNAFWDDFCFCMTYGDGANNANPLTSIDVAAHEMTHGVTSNTARLIYSGESGGLNEATSDIFAAAVEFWAGNPSDVGDYLVGEKINIRGDGKPLRYMDQPSKDGKSKDYWDPALGDANVHYSSGPANHWFYLASEGSGAKTVNGVAYNSPTFDGLPVTAIGRDAAMKIWYRALTTYMTGSTNYAGARLATLRAAADLYGEGSATYVHAANAWAAVNVGARLPLGVRITAPGSQYTAVNTAANLQVQAISTNSGPLTYSATGLPAGLSINASTGLISGTATTLGTSNVTVTAKDSTNASATTAFTWKIYTPGPCNPVQLLGNPGFESGNTTWTATAGVIDNGTQTQPRTGTWKAWMGGYSQAHTDTLSQTVNIPAGCPATLTYWLHINTDEIMNTVYDTLKVQANGTTLATYSNLDKNTGYVQKSFDLSAFAGQSVTLKFTAALDYAYQTSFMLDDVALTVTP</sequence>
<evidence type="ECO:0000313" key="13">
    <source>
        <dbReference type="EMBL" id="XDQ76600.1"/>
    </source>
</evidence>
<dbReference type="Gene3D" id="3.10.450.490">
    <property type="match status" value="1"/>
</dbReference>
<evidence type="ECO:0000259" key="12">
    <source>
        <dbReference type="Pfam" id="PF07504"/>
    </source>
</evidence>
<dbReference type="InterPro" id="IPR011096">
    <property type="entry name" value="FTP_domain"/>
</dbReference>
<evidence type="ECO:0000256" key="6">
    <source>
        <dbReference type="ARBA" id="ARBA00022833"/>
    </source>
</evidence>